<name>A0A919ESA0_STRFL</name>
<feature type="region of interest" description="Disordered" evidence="1">
    <location>
        <begin position="25"/>
        <end position="107"/>
    </location>
</feature>
<evidence type="ECO:0000256" key="1">
    <source>
        <dbReference type="SAM" id="MobiDB-lite"/>
    </source>
</evidence>
<comment type="caution">
    <text evidence="2">The sequence shown here is derived from an EMBL/GenBank/DDBJ whole genome shotgun (WGS) entry which is preliminary data.</text>
</comment>
<evidence type="ECO:0000313" key="2">
    <source>
        <dbReference type="EMBL" id="GHG24521.1"/>
    </source>
</evidence>
<gene>
    <name evidence="2" type="ORF">GCM10017667_70350</name>
</gene>
<reference evidence="2" key="1">
    <citation type="journal article" date="2014" name="Int. J. Syst. Evol. Microbiol.">
        <title>Complete genome sequence of Corynebacterium casei LMG S-19264T (=DSM 44701T), isolated from a smear-ripened cheese.</title>
        <authorList>
            <consortium name="US DOE Joint Genome Institute (JGI-PGF)"/>
            <person name="Walter F."/>
            <person name="Albersmeier A."/>
            <person name="Kalinowski J."/>
            <person name="Ruckert C."/>
        </authorList>
    </citation>
    <scope>NUCLEOTIDE SEQUENCE</scope>
    <source>
        <strain evidence="2">JCM 4122</strain>
    </source>
</reference>
<evidence type="ECO:0000313" key="3">
    <source>
        <dbReference type="Proteomes" id="UP000632849"/>
    </source>
</evidence>
<keyword evidence="3" id="KW-1185">Reference proteome</keyword>
<reference evidence="2" key="2">
    <citation type="submission" date="2020-09" db="EMBL/GenBank/DDBJ databases">
        <authorList>
            <person name="Sun Q."/>
            <person name="Ohkuma M."/>
        </authorList>
    </citation>
    <scope>NUCLEOTIDE SEQUENCE</scope>
    <source>
        <strain evidence="2">JCM 4122</strain>
    </source>
</reference>
<dbReference type="AlphaFoldDB" id="A0A919ESA0"/>
<sequence length="107" mass="10995">MHAREEWLDAVLPVVERGAGRAFPMPPALGEDDVSGFLRPYGGARPMPGARDGGPGEEGMPVATPGGRGPAPATTRASTSPTPPSCRAYGSIARRPRPPGRNGRPAG</sequence>
<accession>A0A919ESA0</accession>
<protein>
    <submittedName>
        <fullName evidence="2">Uncharacterized protein</fullName>
    </submittedName>
</protein>
<dbReference type="Proteomes" id="UP000632849">
    <property type="component" value="Unassembled WGS sequence"/>
</dbReference>
<proteinExistence type="predicted"/>
<feature type="compositionally biased region" description="Low complexity" evidence="1">
    <location>
        <begin position="70"/>
        <end position="80"/>
    </location>
</feature>
<organism evidence="2 3">
    <name type="scientific">Streptomyces filamentosus</name>
    <name type="common">Streptomyces roseosporus</name>
    <dbReference type="NCBI Taxonomy" id="67294"/>
    <lineage>
        <taxon>Bacteria</taxon>
        <taxon>Bacillati</taxon>
        <taxon>Actinomycetota</taxon>
        <taxon>Actinomycetes</taxon>
        <taxon>Kitasatosporales</taxon>
        <taxon>Streptomycetaceae</taxon>
        <taxon>Streptomyces</taxon>
    </lineage>
</organism>
<dbReference type="EMBL" id="BNBE01000004">
    <property type="protein sequence ID" value="GHG24521.1"/>
    <property type="molecule type" value="Genomic_DNA"/>
</dbReference>